<keyword evidence="1" id="KW-0479">Metal-binding</keyword>
<comment type="caution">
    <text evidence="5">The sequence shown here is derived from an EMBL/GenBank/DDBJ whole genome shotgun (WGS) entry which is preliminary data.</text>
</comment>
<dbReference type="GO" id="GO:0008270">
    <property type="term" value="F:zinc ion binding"/>
    <property type="evidence" value="ECO:0007669"/>
    <property type="project" value="UniProtKB-KW"/>
</dbReference>
<sequence>MAELVAEVPPLLRADQAEQHYASAVRTAVAACAADTAGQTCFICMDGNDEEGLVRGCACRGAAGVAHVSCLARQAQVAVERAHRGWMRWDTCGLCEQKYHGVVACALGWACWKTYLGRPEDDWARGSAMTLLANGLSAAEHHEDALLVYEAELSMLRRNGAPEDRHAIRHAILAVQGNLANTYQALKRHEEALRMRRDVYSGYLKLHGEENEHTLISASNYAASVLRVKRLEEAKSVLRKTMPVARRVLGENDETTLRMRWYYAEALYKDNGATLDDLREAVTTMEEIERTARRVFGGANPVTVGIERRLRKARATLAARETPSPGSA</sequence>
<accession>A0A8J2SQM4</accession>
<dbReference type="InterPro" id="IPR013083">
    <property type="entry name" value="Znf_RING/FYVE/PHD"/>
</dbReference>
<evidence type="ECO:0000313" key="6">
    <source>
        <dbReference type="Proteomes" id="UP000789595"/>
    </source>
</evidence>
<evidence type="ECO:0000259" key="4">
    <source>
        <dbReference type="PROSITE" id="PS51292"/>
    </source>
</evidence>
<dbReference type="AlphaFoldDB" id="A0A8J2SQM4"/>
<dbReference type="InterPro" id="IPR011016">
    <property type="entry name" value="Znf_RING-CH"/>
</dbReference>
<dbReference type="SUPFAM" id="SSF48452">
    <property type="entry name" value="TPR-like"/>
    <property type="match status" value="1"/>
</dbReference>
<evidence type="ECO:0000256" key="2">
    <source>
        <dbReference type="ARBA" id="ARBA00022771"/>
    </source>
</evidence>
<reference evidence="5" key="1">
    <citation type="submission" date="2021-11" db="EMBL/GenBank/DDBJ databases">
        <authorList>
            <consortium name="Genoscope - CEA"/>
            <person name="William W."/>
        </authorList>
    </citation>
    <scope>NUCLEOTIDE SEQUENCE</scope>
</reference>
<feature type="domain" description="RING-CH-type" evidence="4">
    <location>
        <begin position="33"/>
        <end position="102"/>
    </location>
</feature>
<proteinExistence type="predicted"/>
<keyword evidence="2" id="KW-0863">Zinc-finger</keyword>
<evidence type="ECO:0000256" key="1">
    <source>
        <dbReference type="ARBA" id="ARBA00022723"/>
    </source>
</evidence>
<keyword evidence="6" id="KW-1185">Reference proteome</keyword>
<dbReference type="SMART" id="SM00744">
    <property type="entry name" value="RINGv"/>
    <property type="match status" value="1"/>
</dbReference>
<evidence type="ECO:0000313" key="5">
    <source>
        <dbReference type="EMBL" id="CAH0372092.1"/>
    </source>
</evidence>
<dbReference type="Gene3D" id="3.30.40.10">
    <property type="entry name" value="Zinc/RING finger domain, C3HC4 (zinc finger)"/>
    <property type="match status" value="1"/>
</dbReference>
<organism evidence="5 6">
    <name type="scientific">Pelagomonas calceolata</name>
    <dbReference type="NCBI Taxonomy" id="35677"/>
    <lineage>
        <taxon>Eukaryota</taxon>
        <taxon>Sar</taxon>
        <taxon>Stramenopiles</taxon>
        <taxon>Ochrophyta</taxon>
        <taxon>Pelagophyceae</taxon>
        <taxon>Pelagomonadales</taxon>
        <taxon>Pelagomonadaceae</taxon>
        <taxon>Pelagomonas</taxon>
    </lineage>
</organism>
<dbReference type="Gene3D" id="1.25.40.10">
    <property type="entry name" value="Tetratricopeptide repeat domain"/>
    <property type="match status" value="1"/>
</dbReference>
<dbReference type="SUPFAM" id="SSF57850">
    <property type="entry name" value="RING/U-box"/>
    <property type="match status" value="1"/>
</dbReference>
<keyword evidence="3" id="KW-0862">Zinc</keyword>
<evidence type="ECO:0000256" key="3">
    <source>
        <dbReference type="ARBA" id="ARBA00022833"/>
    </source>
</evidence>
<dbReference type="EMBL" id="CAKKNE010000003">
    <property type="protein sequence ID" value="CAH0372092.1"/>
    <property type="molecule type" value="Genomic_DNA"/>
</dbReference>
<gene>
    <name evidence="5" type="ORF">PECAL_3P20670</name>
</gene>
<protein>
    <recommendedName>
        <fullName evidence="4">RING-CH-type domain-containing protein</fullName>
    </recommendedName>
</protein>
<dbReference type="Pfam" id="PF13424">
    <property type="entry name" value="TPR_12"/>
    <property type="match status" value="1"/>
</dbReference>
<dbReference type="Pfam" id="PF12906">
    <property type="entry name" value="RINGv"/>
    <property type="match status" value="1"/>
</dbReference>
<dbReference type="PROSITE" id="PS51292">
    <property type="entry name" value="ZF_RING_CH"/>
    <property type="match status" value="1"/>
</dbReference>
<dbReference type="Proteomes" id="UP000789595">
    <property type="component" value="Unassembled WGS sequence"/>
</dbReference>
<dbReference type="InterPro" id="IPR011990">
    <property type="entry name" value="TPR-like_helical_dom_sf"/>
</dbReference>
<name>A0A8J2SQM4_9STRA</name>